<sequence length="376" mass="41860">MRTLSPDVSPSTPPPAGVDSKPRPRASKRSPSVRQVLFCQYFGERRQIQEGAATSWAMKSQSQAHLLSEGRKYRDDVMREKEYKQLCSNYVKISGWVKVRDQVIRFERFERFERFDICMPEMAELEGGTSPEAGNTRSTSSEACNTHKNQLETRSNCNTPPEASNAYDDPFETRTNYNASPEANNFQNNPFETQSYTHNPFETQSNHNTPSEAGNTSFEGNTPSKASDTSFEGNTPSKASDTPPESSDTPPKSSGTPPNGYHDQDMFSHASGFTISGGQFNNVHGDQANSVGFYAFGIPQLLPQFRIDKSPMLTLTPLEDIPTFLYGQLSLLASSLDLPVFELLLLLAYHSFEPQLIESISYVYVIAAYTVHLLTA</sequence>
<comment type="caution">
    <text evidence="2">The sequence shown here is derived from an EMBL/GenBank/DDBJ whole genome shotgun (WGS) entry which is preliminary data.</text>
</comment>
<reference evidence="2 3" key="1">
    <citation type="journal article" date="2014" name="BMC Genomics">
        <title>Genome and secretome analysis of the hemibiotrophic fungal pathogen, Moniliophthora roreri, which causes frosty pod rot disease of cacao: mechanisms of the biotrophic and necrotrophic phases.</title>
        <authorList>
            <person name="Meinhardt L.W."/>
            <person name="Costa G.G.L."/>
            <person name="Thomazella D.P.T."/>
            <person name="Teixeira P.J.P.L."/>
            <person name="Carazzolle M.F."/>
            <person name="Schuster S.C."/>
            <person name="Carlson J.E."/>
            <person name="Guiltinan M.J."/>
            <person name="Mieczkowski P."/>
            <person name="Farmer A."/>
            <person name="Ramaraj T."/>
            <person name="Crozier J."/>
            <person name="Davis R.E."/>
            <person name="Shao J."/>
            <person name="Melnick R.L."/>
            <person name="Pereira G.A.G."/>
            <person name="Bailey B.A."/>
        </authorList>
    </citation>
    <scope>NUCLEOTIDE SEQUENCE [LARGE SCALE GENOMIC DNA]</scope>
    <source>
        <strain evidence="2 3">MCA 2997</strain>
    </source>
</reference>
<dbReference type="AlphaFoldDB" id="V2WSR3"/>
<organism evidence="2 3">
    <name type="scientific">Moniliophthora roreri (strain MCA 2997)</name>
    <name type="common">Cocoa frosty pod rot fungus</name>
    <name type="synonym">Crinipellis roreri</name>
    <dbReference type="NCBI Taxonomy" id="1381753"/>
    <lineage>
        <taxon>Eukaryota</taxon>
        <taxon>Fungi</taxon>
        <taxon>Dikarya</taxon>
        <taxon>Basidiomycota</taxon>
        <taxon>Agaricomycotina</taxon>
        <taxon>Agaricomycetes</taxon>
        <taxon>Agaricomycetidae</taxon>
        <taxon>Agaricales</taxon>
        <taxon>Marasmiineae</taxon>
        <taxon>Marasmiaceae</taxon>
        <taxon>Moniliophthora</taxon>
    </lineage>
</organism>
<proteinExistence type="predicted"/>
<keyword evidence="3" id="KW-1185">Reference proteome</keyword>
<dbReference type="EMBL" id="AWSO01001267">
    <property type="protein sequence ID" value="ESK84602.1"/>
    <property type="molecule type" value="Genomic_DNA"/>
</dbReference>
<feature type="region of interest" description="Disordered" evidence="1">
    <location>
        <begin position="125"/>
        <end position="268"/>
    </location>
</feature>
<feature type="compositionally biased region" description="Polar residues" evidence="1">
    <location>
        <begin position="173"/>
        <end position="239"/>
    </location>
</feature>
<protein>
    <submittedName>
        <fullName evidence="2">Uncharacterized protein</fullName>
    </submittedName>
</protein>
<evidence type="ECO:0000313" key="2">
    <source>
        <dbReference type="EMBL" id="ESK84602.1"/>
    </source>
</evidence>
<dbReference type="OrthoDB" id="6247875at2759"/>
<feature type="compositionally biased region" description="Polar residues" evidence="1">
    <location>
        <begin position="1"/>
        <end position="10"/>
    </location>
</feature>
<evidence type="ECO:0000256" key="1">
    <source>
        <dbReference type="SAM" id="MobiDB-lite"/>
    </source>
</evidence>
<dbReference type="HOGENOM" id="CLU_735851_0_0_1"/>
<feature type="region of interest" description="Disordered" evidence="1">
    <location>
        <begin position="1"/>
        <end position="32"/>
    </location>
</feature>
<gene>
    <name evidence="2" type="ORF">Moror_13335</name>
</gene>
<evidence type="ECO:0000313" key="3">
    <source>
        <dbReference type="Proteomes" id="UP000017559"/>
    </source>
</evidence>
<feature type="compositionally biased region" description="Low complexity" evidence="1">
    <location>
        <begin position="240"/>
        <end position="254"/>
    </location>
</feature>
<name>V2WSR3_MONRO</name>
<dbReference type="Proteomes" id="UP000017559">
    <property type="component" value="Unassembled WGS sequence"/>
</dbReference>
<feature type="compositionally biased region" description="Polar residues" evidence="1">
    <location>
        <begin position="132"/>
        <end position="162"/>
    </location>
</feature>
<dbReference type="KEGG" id="mrr:Moror_13335"/>
<accession>V2WSR3</accession>